<accession>A0A7G9G2Y4</accession>
<dbReference type="SUPFAM" id="SSF103473">
    <property type="entry name" value="MFS general substrate transporter"/>
    <property type="match status" value="1"/>
</dbReference>
<evidence type="ECO:0000313" key="9">
    <source>
        <dbReference type="EMBL" id="QNM05166.1"/>
    </source>
</evidence>
<gene>
    <name evidence="9" type="ORF">H9Q78_12065</name>
</gene>
<dbReference type="GO" id="GO:0022857">
    <property type="term" value="F:transmembrane transporter activity"/>
    <property type="evidence" value="ECO:0007669"/>
    <property type="project" value="InterPro"/>
</dbReference>
<evidence type="ECO:0000256" key="3">
    <source>
        <dbReference type="ARBA" id="ARBA00022475"/>
    </source>
</evidence>
<dbReference type="InterPro" id="IPR020846">
    <property type="entry name" value="MFS_dom"/>
</dbReference>
<dbReference type="GO" id="GO:0005886">
    <property type="term" value="C:plasma membrane"/>
    <property type="evidence" value="ECO:0007669"/>
    <property type="project" value="UniProtKB-SubCell"/>
</dbReference>
<evidence type="ECO:0000256" key="7">
    <source>
        <dbReference type="SAM" id="Phobius"/>
    </source>
</evidence>
<feature type="domain" description="Major facilitator superfamily (MFS) profile" evidence="8">
    <location>
        <begin position="1"/>
        <end position="198"/>
    </location>
</feature>
<dbReference type="InterPro" id="IPR036259">
    <property type="entry name" value="MFS_trans_sf"/>
</dbReference>
<feature type="transmembrane region" description="Helical" evidence="7">
    <location>
        <begin position="313"/>
        <end position="338"/>
    </location>
</feature>
<keyword evidence="4 7" id="KW-0812">Transmembrane</keyword>
<dbReference type="Proteomes" id="UP000515823">
    <property type="component" value="Chromosome"/>
</dbReference>
<sequence>MKKSKNPFYGLHTFILLWITQAFSTLGSSMTSYALVIWSYQRTGSALTTAMLSICSYAPYVLLSIFAGALSDKWDKKRTMLICDSAAAATTVLVLALLGTGRLEIWHLYLINALNGLMNTVQQPASDVAVSLLAPKEQYQRVGGMRSFSNSLVTVLTPVIATTVLSFFGMTAVILFDLITFVTAFLTLALFIHFPKQKAAPENGAGSLWDTMKAGLVYLRKNRGILDLILFLAVINLIASMYNAALPAMLLSRNGGSQTALGLVNACTGLANLAGSVFMSFCPPPKSRIRAICNALLFSMSTENFLLAFGRSLPVWCTGAILGWLFIPVMNTNIDVLFRSRIPIEMQGRVYSVRNTLQFFTIPLGYLLGGLFVDNLFEPFIEARPQGSFFLALFGRGKGSGAAMLFLFLGLTGVLTCLVFRKDRYIWRLEGLQKKRDINHSRKFGRVY</sequence>
<evidence type="ECO:0000259" key="8">
    <source>
        <dbReference type="PROSITE" id="PS50850"/>
    </source>
</evidence>
<dbReference type="RefSeq" id="WP_249301977.1">
    <property type="nucleotide sequence ID" value="NZ_CP060634.1"/>
</dbReference>
<evidence type="ECO:0000256" key="1">
    <source>
        <dbReference type="ARBA" id="ARBA00004651"/>
    </source>
</evidence>
<proteinExistence type="predicted"/>
<keyword evidence="2" id="KW-0813">Transport</keyword>
<dbReference type="EMBL" id="CP060634">
    <property type="protein sequence ID" value="QNM05166.1"/>
    <property type="molecule type" value="Genomic_DNA"/>
</dbReference>
<dbReference type="AlphaFoldDB" id="A0A7G9G2Y4"/>
<dbReference type="PANTHER" id="PTHR43266">
    <property type="entry name" value="MACROLIDE-EFFLUX PROTEIN"/>
    <property type="match status" value="1"/>
</dbReference>
<evidence type="ECO:0000256" key="4">
    <source>
        <dbReference type="ARBA" id="ARBA00022692"/>
    </source>
</evidence>
<name>A0A7G9G2Y4_9FIRM</name>
<reference evidence="9 10" key="1">
    <citation type="submission" date="2020-08" db="EMBL/GenBank/DDBJ databases">
        <authorList>
            <person name="Liu C."/>
            <person name="Sun Q."/>
        </authorList>
    </citation>
    <scope>NUCLEOTIDE SEQUENCE [LARGE SCALE GENOMIC DNA]</scope>
    <source>
        <strain evidence="9 10">NSJ-38</strain>
    </source>
</reference>
<dbReference type="PROSITE" id="PS50850">
    <property type="entry name" value="MFS"/>
    <property type="match status" value="1"/>
</dbReference>
<evidence type="ECO:0000256" key="5">
    <source>
        <dbReference type="ARBA" id="ARBA00022989"/>
    </source>
</evidence>
<feature type="transmembrane region" description="Helical" evidence="7">
    <location>
        <begin position="174"/>
        <end position="194"/>
    </location>
</feature>
<dbReference type="PANTHER" id="PTHR43266:SF2">
    <property type="entry name" value="MAJOR FACILITATOR SUPERFAMILY (MFS) PROFILE DOMAIN-CONTAINING PROTEIN"/>
    <property type="match status" value="1"/>
</dbReference>
<keyword evidence="10" id="KW-1185">Reference proteome</keyword>
<evidence type="ECO:0000256" key="2">
    <source>
        <dbReference type="ARBA" id="ARBA00022448"/>
    </source>
</evidence>
<dbReference type="Pfam" id="PF07690">
    <property type="entry name" value="MFS_1"/>
    <property type="match status" value="1"/>
</dbReference>
<dbReference type="Gene3D" id="1.20.1250.20">
    <property type="entry name" value="MFS general substrate transporter like domains"/>
    <property type="match status" value="1"/>
</dbReference>
<keyword evidence="3" id="KW-1003">Cell membrane</keyword>
<dbReference type="InterPro" id="IPR011701">
    <property type="entry name" value="MFS"/>
</dbReference>
<dbReference type="KEGG" id="qdo:H9Q78_12065"/>
<keyword evidence="5 7" id="KW-1133">Transmembrane helix</keyword>
<dbReference type="CDD" id="cd06173">
    <property type="entry name" value="MFS_MefA_like"/>
    <property type="match status" value="1"/>
</dbReference>
<feature type="transmembrane region" description="Helical" evidence="7">
    <location>
        <begin position="359"/>
        <end position="381"/>
    </location>
</feature>
<feature type="transmembrane region" description="Helical" evidence="7">
    <location>
        <begin position="228"/>
        <end position="250"/>
    </location>
</feature>
<feature type="transmembrane region" description="Helical" evidence="7">
    <location>
        <begin position="401"/>
        <end position="420"/>
    </location>
</feature>
<organism evidence="9 10">
    <name type="scientific">Qiania dongpingensis</name>
    <dbReference type="NCBI Taxonomy" id="2763669"/>
    <lineage>
        <taxon>Bacteria</taxon>
        <taxon>Bacillati</taxon>
        <taxon>Bacillota</taxon>
        <taxon>Clostridia</taxon>
        <taxon>Lachnospirales</taxon>
        <taxon>Lachnospiraceae</taxon>
        <taxon>Qiania</taxon>
    </lineage>
</organism>
<evidence type="ECO:0000256" key="6">
    <source>
        <dbReference type="ARBA" id="ARBA00023136"/>
    </source>
</evidence>
<keyword evidence="6 7" id="KW-0472">Membrane</keyword>
<evidence type="ECO:0000313" key="10">
    <source>
        <dbReference type="Proteomes" id="UP000515823"/>
    </source>
</evidence>
<comment type="subcellular location">
    <subcellularLocation>
        <location evidence="1">Cell membrane</location>
        <topology evidence="1">Multi-pass membrane protein</topology>
    </subcellularLocation>
</comment>
<protein>
    <submittedName>
        <fullName evidence="9">MFS transporter</fullName>
    </submittedName>
</protein>
<feature type="transmembrane region" description="Helical" evidence="7">
    <location>
        <begin position="50"/>
        <end position="70"/>
    </location>
</feature>
<feature type="transmembrane region" description="Helical" evidence="7">
    <location>
        <begin position="148"/>
        <end position="168"/>
    </location>
</feature>